<name>A0A4C1T667_EUMVA</name>
<evidence type="ECO:0000256" key="1">
    <source>
        <dbReference type="SAM" id="MobiDB-lite"/>
    </source>
</evidence>
<proteinExistence type="predicted"/>
<reference evidence="3 4" key="1">
    <citation type="journal article" date="2019" name="Commun. Biol.">
        <title>The bagworm genome reveals a unique fibroin gene that provides high tensile strength.</title>
        <authorList>
            <person name="Kono N."/>
            <person name="Nakamura H."/>
            <person name="Ohtoshi R."/>
            <person name="Tomita M."/>
            <person name="Numata K."/>
            <person name="Arakawa K."/>
        </authorList>
    </citation>
    <scope>NUCLEOTIDE SEQUENCE [LARGE SCALE GENOMIC DNA]</scope>
</reference>
<dbReference type="Proteomes" id="UP000299102">
    <property type="component" value="Unassembled WGS sequence"/>
</dbReference>
<keyword evidence="2" id="KW-0472">Membrane</keyword>
<organism evidence="3 4">
    <name type="scientific">Eumeta variegata</name>
    <name type="common">Bagworm moth</name>
    <name type="synonym">Eumeta japonica</name>
    <dbReference type="NCBI Taxonomy" id="151549"/>
    <lineage>
        <taxon>Eukaryota</taxon>
        <taxon>Metazoa</taxon>
        <taxon>Ecdysozoa</taxon>
        <taxon>Arthropoda</taxon>
        <taxon>Hexapoda</taxon>
        <taxon>Insecta</taxon>
        <taxon>Pterygota</taxon>
        <taxon>Neoptera</taxon>
        <taxon>Endopterygota</taxon>
        <taxon>Lepidoptera</taxon>
        <taxon>Glossata</taxon>
        <taxon>Ditrysia</taxon>
        <taxon>Tineoidea</taxon>
        <taxon>Psychidae</taxon>
        <taxon>Oiketicinae</taxon>
        <taxon>Eumeta</taxon>
    </lineage>
</organism>
<accession>A0A4C1T667</accession>
<feature type="transmembrane region" description="Helical" evidence="2">
    <location>
        <begin position="27"/>
        <end position="52"/>
    </location>
</feature>
<gene>
    <name evidence="3" type="ORF">EVAR_92510_1</name>
</gene>
<sequence>MKPGVWYGKRGIQIQDRTLGMNQRPNYLARLTLALWYRALCLITLALVIVSYRTSPNSGAVAHCSHPDIGQFRIVPRPQYEARSADRGSAHERASLTSARRARRRRTELKGYEGKFKRYGRTLLLDRGGGHLVSSIVTPPRGRPAANHITANLVAAEKWTNQPRSIDQPMARPTKYQTLTEYRHEVAASAVVFRSENENSVARSPLPFH</sequence>
<evidence type="ECO:0000313" key="3">
    <source>
        <dbReference type="EMBL" id="GBP09983.1"/>
    </source>
</evidence>
<protein>
    <submittedName>
        <fullName evidence="3">Uncharacterized protein</fullName>
    </submittedName>
</protein>
<evidence type="ECO:0000313" key="4">
    <source>
        <dbReference type="Proteomes" id="UP000299102"/>
    </source>
</evidence>
<dbReference type="AlphaFoldDB" id="A0A4C1T667"/>
<evidence type="ECO:0000256" key="2">
    <source>
        <dbReference type="SAM" id="Phobius"/>
    </source>
</evidence>
<keyword evidence="4" id="KW-1185">Reference proteome</keyword>
<feature type="region of interest" description="Disordered" evidence="1">
    <location>
        <begin position="80"/>
        <end position="105"/>
    </location>
</feature>
<dbReference type="EMBL" id="BGZK01000038">
    <property type="protein sequence ID" value="GBP09983.1"/>
    <property type="molecule type" value="Genomic_DNA"/>
</dbReference>
<keyword evidence="2" id="KW-0812">Transmembrane</keyword>
<feature type="compositionally biased region" description="Basic and acidic residues" evidence="1">
    <location>
        <begin position="83"/>
        <end position="94"/>
    </location>
</feature>
<comment type="caution">
    <text evidence="3">The sequence shown here is derived from an EMBL/GenBank/DDBJ whole genome shotgun (WGS) entry which is preliminary data.</text>
</comment>
<keyword evidence="2" id="KW-1133">Transmembrane helix</keyword>